<reference evidence="3" key="1">
    <citation type="submission" date="2024-06" db="EMBL/GenBank/DDBJ databases">
        <title>Mesorhizobium karijinii sp. nov., a symbiont of the iconic Swainsona formosa from arid Australia.</title>
        <authorList>
            <person name="Hill Y.J."/>
            <person name="Watkin E.L.J."/>
            <person name="O'Hara G.W."/>
            <person name="Terpolilli J."/>
            <person name="Tye M.L."/>
            <person name="Kohlmeier M.G."/>
        </authorList>
    </citation>
    <scope>NUCLEOTIDE SEQUENCE</scope>
    <source>
        <strain evidence="3">WSM2240</strain>
    </source>
</reference>
<gene>
    <name evidence="3" type="ORF">ABVK50_00250</name>
</gene>
<evidence type="ECO:0000259" key="2">
    <source>
        <dbReference type="Pfam" id="PF07978"/>
    </source>
</evidence>
<evidence type="ECO:0000313" key="3">
    <source>
        <dbReference type="EMBL" id="XCG49113.1"/>
    </source>
</evidence>
<proteinExistence type="inferred from homology"/>
<dbReference type="InterPro" id="IPR011008">
    <property type="entry name" value="Dimeric_a/b-barrel"/>
</dbReference>
<dbReference type="PANTHER" id="PTHR21017:SF17">
    <property type="entry name" value="PROTEIN NIPSNAP"/>
    <property type="match status" value="1"/>
</dbReference>
<comment type="similarity">
    <text evidence="1">Belongs to the NipSnap family.</text>
</comment>
<sequence length="205" mass="22995">MKYYEFATLNTVIFGAGKAAPAIKDYVSAPDAKGKLIGAWYSDIGRLNEVFVLREFDSCDDLHAERERARRSSNPFGCLELLTDLKMDSYAPLDFIPPVETGDFGPFYEIRTYRMKPNGLAPTEEKWRAAVPTRETYSPLTVAMCSIDGGSRFTQIWPYRSLDERHAARTKSVADGNWPPKGGPDWLTPDMYSAVALPLPFSPLK</sequence>
<dbReference type="RefSeq" id="WP_353643356.1">
    <property type="nucleotide sequence ID" value="NZ_CP159253.1"/>
</dbReference>
<dbReference type="EMBL" id="CP159253">
    <property type="protein sequence ID" value="XCG49113.1"/>
    <property type="molecule type" value="Genomic_DNA"/>
</dbReference>
<protein>
    <submittedName>
        <fullName evidence="3">NIPSNAP family protein</fullName>
    </submittedName>
</protein>
<feature type="domain" description="NIPSNAP" evidence="2">
    <location>
        <begin position="108"/>
        <end position="203"/>
    </location>
</feature>
<evidence type="ECO:0000256" key="1">
    <source>
        <dbReference type="ARBA" id="ARBA00005291"/>
    </source>
</evidence>
<dbReference type="PANTHER" id="PTHR21017">
    <property type="entry name" value="NIPSNAP-RELATED"/>
    <property type="match status" value="1"/>
</dbReference>
<accession>A0AAU8CQB3</accession>
<feature type="domain" description="NIPSNAP" evidence="2">
    <location>
        <begin position="4"/>
        <end position="72"/>
    </location>
</feature>
<dbReference type="AlphaFoldDB" id="A0AAU8CQB3"/>
<dbReference type="Pfam" id="PF07978">
    <property type="entry name" value="NIPSNAP"/>
    <property type="match status" value="2"/>
</dbReference>
<dbReference type="SUPFAM" id="SSF54909">
    <property type="entry name" value="Dimeric alpha+beta barrel"/>
    <property type="match status" value="2"/>
</dbReference>
<dbReference type="InterPro" id="IPR051557">
    <property type="entry name" value="NipSnap_domain"/>
</dbReference>
<name>A0AAU8CQB3_9HYPH</name>
<dbReference type="InterPro" id="IPR012577">
    <property type="entry name" value="NIPSNAP"/>
</dbReference>
<organism evidence="3">
    <name type="scientific">Mesorhizobium sp. WSM2240</name>
    <dbReference type="NCBI Taxonomy" id="3228851"/>
    <lineage>
        <taxon>Bacteria</taxon>
        <taxon>Pseudomonadati</taxon>
        <taxon>Pseudomonadota</taxon>
        <taxon>Alphaproteobacteria</taxon>
        <taxon>Hyphomicrobiales</taxon>
        <taxon>Phyllobacteriaceae</taxon>
        <taxon>Mesorhizobium</taxon>
    </lineage>
</organism>
<dbReference type="Gene3D" id="3.30.70.100">
    <property type="match status" value="2"/>
</dbReference>